<protein>
    <recommendedName>
        <fullName evidence="3">Lipoprotein</fullName>
    </recommendedName>
</protein>
<keyword evidence="2" id="KW-1185">Reference proteome</keyword>
<organism evidence="1 2">
    <name type="scientific">Bowmanella yangjiangensis</name>
    <dbReference type="NCBI Taxonomy" id="2811230"/>
    <lineage>
        <taxon>Bacteria</taxon>
        <taxon>Pseudomonadati</taxon>
        <taxon>Pseudomonadota</taxon>
        <taxon>Gammaproteobacteria</taxon>
        <taxon>Alteromonadales</taxon>
        <taxon>Alteromonadaceae</taxon>
        <taxon>Bowmanella</taxon>
    </lineage>
</organism>
<sequence length="152" mass="16819">MTALTAGLCACSQRNQLEHVALDEAQQQALYIAVRQTPFSAVVKITQVQTQHDHHEPEMQWHIYTAEVQQMIRGTPTRSLRFAMAVEQGEDALIPDYPVLLTLCQGPNPQLGTHYYWPGTGAQFDASAQLKQVAISAASEADQAQVHFAQCD</sequence>
<dbReference type="RefSeq" id="WP_206595172.1">
    <property type="nucleotide sequence ID" value="NZ_JAFKCS010000016.1"/>
</dbReference>
<evidence type="ECO:0000313" key="1">
    <source>
        <dbReference type="EMBL" id="MBN7821220.1"/>
    </source>
</evidence>
<accession>A0ABS3CXB9</accession>
<comment type="caution">
    <text evidence="1">The sequence shown here is derived from an EMBL/GenBank/DDBJ whole genome shotgun (WGS) entry which is preliminary data.</text>
</comment>
<evidence type="ECO:0000313" key="2">
    <source>
        <dbReference type="Proteomes" id="UP000663992"/>
    </source>
</evidence>
<name>A0ABS3CXB9_9ALTE</name>
<proteinExistence type="predicted"/>
<dbReference type="Proteomes" id="UP000663992">
    <property type="component" value="Unassembled WGS sequence"/>
</dbReference>
<gene>
    <name evidence="1" type="ORF">J0A65_15210</name>
</gene>
<reference evidence="1 2" key="1">
    <citation type="submission" date="2021-03" db="EMBL/GenBank/DDBJ databases">
        <title>novel species isolated from a fishpond in China.</title>
        <authorList>
            <person name="Lu H."/>
            <person name="Cai Z."/>
        </authorList>
    </citation>
    <scope>NUCLEOTIDE SEQUENCE [LARGE SCALE GENOMIC DNA]</scope>
    <source>
        <strain evidence="1 2">Y57</strain>
    </source>
</reference>
<evidence type="ECO:0008006" key="3">
    <source>
        <dbReference type="Google" id="ProtNLM"/>
    </source>
</evidence>
<dbReference type="EMBL" id="JAFKCS010000016">
    <property type="protein sequence ID" value="MBN7821220.1"/>
    <property type="molecule type" value="Genomic_DNA"/>
</dbReference>